<evidence type="ECO:0000313" key="2">
    <source>
        <dbReference type="EMBL" id="KRN03225.1"/>
    </source>
</evidence>
<proteinExistence type="predicted"/>
<dbReference type="PATRIC" id="fig|1423803.3.peg.3"/>
<protein>
    <submittedName>
        <fullName evidence="2">Uncharacterized protein</fullName>
    </submittedName>
</protein>
<name>A0A0R2DGU6_9LACO</name>
<reference evidence="2 3" key="1">
    <citation type="journal article" date="2015" name="Genome Announc.">
        <title>Expanding the biotechnology potential of lactobacilli through comparative genomics of 213 strains and associated genera.</title>
        <authorList>
            <person name="Sun Z."/>
            <person name="Harris H.M."/>
            <person name="McCann A."/>
            <person name="Guo C."/>
            <person name="Argimon S."/>
            <person name="Zhang W."/>
            <person name="Yang X."/>
            <person name="Jeffery I.B."/>
            <person name="Cooney J.C."/>
            <person name="Kagawa T.F."/>
            <person name="Liu W."/>
            <person name="Song Y."/>
            <person name="Salvetti E."/>
            <person name="Wrobel A."/>
            <person name="Rasinkangas P."/>
            <person name="Parkhill J."/>
            <person name="Rea M.C."/>
            <person name="O'Sullivan O."/>
            <person name="Ritari J."/>
            <person name="Douillard F.P."/>
            <person name="Paul Ross R."/>
            <person name="Yang R."/>
            <person name="Briner A.E."/>
            <person name="Felis G.E."/>
            <person name="de Vos W.M."/>
            <person name="Barrangou R."/>
            <person name="Klaenhammer T.R."/>
            <person name="Caufield P.W."/>
            <person name="Cui Y."/>
            <person name="Zhang H."/>
            <person name="O'Toole P.W."/>
        </authorList>
    </citation>
    <scope>NUCLEOTIDE SEQUENCE [LARGE SCALE GENOMIC DNA]</scope>
    <source>
        <strain evidence="2 3">DSM 21775</strain>
    </source>
</reference>
<feature type="compositionally biased region" description="Low complexity" evidence="1">
    <location>
        <begin position="31"/>
        <end position="43"/>
    </location>
</feature>
<comment type="caution">
    <text evidence="2">The sequence shown here is derived from an EMBL/GenBank/DDBJ whole genome shotgun (WGS) entry which is preliminary data.</text>
</comment>
<evidence type="ECO:0000256" key="1">
    <source>
        <dbReference type="SAM" id="MobiDB-lite"/>
    </source>
</evidence>
<evidence type="ECO:0000313" key="3">
    <source>
        <dbReference type="Proteomes" id="UP000051589"/>
    </source>
</evidence>
<sequence>MTLLKRRFLLLTGLLGLLLIGGGLAIFTHQPSTGTPTSSTSKPTPKRQTPKLTVHELAHNPELKYTSIIYFALHQPKLQRWQELSDLEAGWQVERYPHGNDWRYLVWPDKHITDAEKNLEPNWFRLTAHQGVAYDSMIVHSFRKDQTYSTTLPKIVTLINERHAAKQVRHLSHNLTVKSHK</sequence>
<accession>A0A0R2DGU6</accession>
<keyword evidence="3" id="KW-1185">Reference proteome</keyword>
<gene>
    <name evidence="2" type="ORF">FD13_GL000003</name>
</gene>
<dbReference type="AlphaFoldDB" id="A0A0R2DGU6"/>
<feature type="region of interest" description="Disordered" evidence="1">
    <location>
        <begin position="31"/>
        <end position="50"/>
    </location>
</feature>
<dbReference type="Proteomes" id="UP000051589">
    <property type="component" value="Unassembled WGS sequence"/>
</dbReference>
<dbReference type="EMBL" id="AYZH01000001">
    <property type="protein sequence ID" value="KRN03225.1"/>
    <property type="molecule type" value="Genomic_DNA"/>
</dbReference>
<organism evidence="2 3">
    <name type="scientific">Levilactobacillus senmaizukei DSM 21775 = NBRC 103853</name>
    <dbReference type="NCBI Taxonomy" id="1423803"/>
    <lineage>
        <taxon>Bacteria</taxon>
        <taxon>Bacillati</taxon>
        <taxon>Bacillota</taxon>
        <taxon>Bacilli</taxon>
        <taxon>Lactobacillales</taxon>
        <taxon>Lactobacillaceae</taxon>
        <taxon>Levilactobacillus</taxon>
    </lineage>
</organism>